<keyword evidence="4" id="KW-1185">Reference proteome</keyword>
<dbReference type="PANTHER" id="PTHR48101">
    <property type="entry name" value="METHYLMALONYL-COA MUTASE, MITOCHONDRIAL-RELATED"/>
    <property type="match status" value="1"/>
</dbReference>
<dbReference type="GO" id="GO:0031419">
    <property type="term" value="F:cobalamin binding"/>
    <property type="evidence" value="ECO:0007669"/>
    <property type="project" value="UniProtKB-KW"/>
</dbReference>
<dbReference type="PANTHER" id="PTHR48101:SF4">
    <property type="entry name" value="METHYLMALONYL-COA MUTASE, MITOCHONDRIAL"/>
    <property type="match status" value="1"/>
</dbReference>
<feature type="domain" description="Methylmalonyl-CoA mutase alpha/beta chain catalytic" evidence="2">
    <location>
        <begin position="213"/>
        <end position="483"/>
    </location>
</feature>
<dbReference type="SUPFAM" id="SSF51703">
    <property type="entry name" value="Cobalamin (vitamin B12)-dependent enzymes"/>
    <property type="match status" value="1"/>
</dbReference>
<name>A0AAU0Q3H5_9CORY</name>
<dbReference type="GO" id="GO:0005737">
    <property type="term" value="C:cytoplasm"/>
    <property type="evidence" value="ECO:0007669"/>
    <property type="project" value="TreeGrafter"/>
</dbReference>
<gene>
    <name evidence="3" type="ORF">Q0N40_04975</name>
</gene>
<comment type="subunit">
    <text evidence="1">Heterodimer of an alpha and a beta chain.</text>
</comment>
<organism evidence="3 4">
    <name type="scientific">Corynebacterium pseudokroppenstedtii</name>
    <dbReference type="NCBI Taxonomy" id="2804917"/>
    <lineage>
        <taxon>Bacteria</taxon>
        <taxon>Bacillati</taxon>
        <taxon>Actinomycetota</taxon>
        <taxon>Actinomycetes</taxon>
        <taxon>Mycobacteriales</taxon>
        <taxon>Corynebacteriaceae</taxon>
        <taxon>Corynebacterium</taxon>
    </lineage>
</organism>
<dbReference type="Gene3D" id="3.40.50.280">
    <property type="entry name" value="Cobalamin-binding domain"/>
    <property type="match status" value="1"/>
</dbReference>
<evidence type="ECO:0000259" key="2">
    <source>
        <dbReference type="Pfam" id="PF01642"/>
    </source>
</evidence>
<sequence>MTDSQVGTEDAALQHEWYRAVAKVFARTRKQDPSDVPDDVWKKLIKPTYDGIDVKPLYMRTDQGPEPSAPGEFPYTRGAKLLEADNAGWGIREVFGPAVEVNATAGGQSAKDINKRILHALNVGTTVIELKGIQPTDIPGVLNDVYLDLAPIALATPSKELGDAFLDFLESNGDEKTTADLGASPLTAGFDSSQSVDLDTAVAWAKEASELPGAVHAITVNGVSLSNQGATDSQEIGLVLAATLEYLRKLTDAGLSVEDAVDQISIRLAATDDFFSTICKFRALRSLLARVWEVLGIVDHPLPAIHAETAPVMFAQRDPYTNILRCTIASFAAGVGGATSVLVHPFDYAIKNGLPGARRSFAHRIARNINLLLLEESHLGFVADPAGGSYYAEFFTDQLEEKAWGVLTDVESKDGFIAETDNGDIQKLLDESYEKRRDDIAHRRTKVTAINEFPNLAEKPLAADLRIEPTGVRRWGADFEALRNRSDAFFEKEEKRPVVKLAPLGPLAKHNIRTGFTTNLLASGGIQADNPGQVTPDDESFATQFKDAPIVVVCGTDAEYAENAGSAIDALRAAGVKKVLLAGAPKAVENLDDSSKPDDYLNMKIDAVSTLSGLLDELGA</sequence>
<evidence type="ECO:0000313" key="3">
    <source>
        <dbReference type="EMBL" id="WPF25878.1"/>
    </source>
</evidence>
<accession>A0AAU0Q3H5</accession>
<reference evidence="3 4" key="1">
    <citation type="submission" date="2023-10" db="EMBL/GenBank/DDBJ databases">
        <title>complete genome sequence of Corynebacterium pseudokroppenstedtii P15-C1.</title>
        <authorList>
            <person name="Bruggemann H."/>
            <person name="Poehlein A."/>
        </authorList>
    </citation>
    <scope>NUCLEOTIDE SEQUENCE [LARGE SCALE GENOMIC DNA]</scope>
    <source>
        <strain evidence="3 4">P15_C1</strain>
    </source>
</reference>
<dbReference type="InterPro" id="IPR016176">
    <property type="entry name" value="Cbl-dep_enz_cat"/>
</dbReference>
<dbReference type="Proteomes" id="UP001174314">
    <property type="component" value="Chromosome"/>
</dbReference>
<protein>
    <submittedName>
        <fullName evidence="3">Methylmalonyl-CoA mutase family protein</fullName>
    </submittedName>
</protein>
<dbReference type="Pfam" id="PF01642">
    <property type="entry name" value="MM_CoA_mutase"/>
    <property type="match status" value="1"/>
</dbReference>
<dbReference type="GO" id="GO:0004494">
    <property type="term" value="F:methylmalonyl-CoA mutase activity"/>
    <property type="evidence" value="ECO:0007669"/>
    <property type="project" value="UniProtKB-EC"/>
</dbReference>
<dbReference type="InterPro" id="IPR006099">
    <property type="entry name" value="MeMalonylCoA_mutase_a/b_cat"/>
</dbReference>
<dbReference type="Gene3D" id="3.20.20.240">
    <property type="entry name" value="Methylmalonyl-CoA mutase"/>
    <property type="match status" value="1"/>
</dbReference>
<dbReference type="EMBL" id="CP137757">
    <property type="protein sequence ID" value="WPF25878.1"/>
    <property type="molecule type" value="Genomic_DNA"/>
</dbReference>
<dbReference type="AlphaFoldDB" id="A0AAU0Q3H5"/>
<dbReference type="GO" id="GO:0019678">
    <property type="term" value="P:propionate metabolic process, methylmalonyl pathway"/>
    <property type="evidence" value="ECO:0007669"/>
    <property type="project" value="TreeGrafter"/>
</dbReference>
<evidence type="ECO:0000256" key="1">
    <source>
        <dbReference type="ARBA" id="ARBA00011870"/>
    </source>
</evidence>
<dbReference type="KEGG" id="cpsk:Q0N40_04975"/>
<proteinExistence type="predicted"/>
<dbReference type="RefSeq" id="WP_301731765.1">
    <property type="nucleotide sequence ID" value="NZ_CP137757.1"/>
</dbReference>
<evidence type="ECO:0000313" key="4">
    <source>
        <dbReference type="Proteomes" id="UP001174314"/>
    </source>
</evidence>